<keyword evidence="2" id="KW-1185">Reference proteome</keyword>
<organism evidence="1">
    <name type="scientific">Oryza barthii</name>
    <dbReference type="NCBI Taxonomy" id="65489"/>
    <lineage>
        <taxon>Eukaryota</taxon>
        <taxon>Viridiplantae</taxon>
        <taxon>Streptophyta</taxon>
        <taxon>Embryophyta</taxon>
        <taxon>Tracheophyta</taxon>
        <taxon>Spermatophyta</taxon>
        <taxon>Magnoliopsida</taxon>
        <taxon>Liliopsida</taxon>
        <taxon>Poales</taxon>
        <taxon>Poaceae</taxon>
        <taxon>BOP clade</taxon>
        <taxon>Oryzoideae</taxon>
        <taxon>Oryzeae</taxon>
        <taxon>Oryzinae</taxon>
        <taxon>Oryza</taxon>
    </lineage>
</organism>
<dbReference type="Gramene" id="OBART03G15110.1">
    <property type="protein sequence ID" value="OBART03G15110.1"/>
    <property type="gene ID" value="OBART03G15110"/>
</dbReference>
<protein>
    <submittedName>
        <fullName evidence="1">Uncharacterized protein</fullName>
    </submittedName>
</protein>
<accession>A0A0D3FHR5</accession>
<dbReference type="HOGENOM" id="CLU_156160_0_0_1"/>
<evidence type="ECO:0000313" key="1">
    <source>
        <dbReference type="EnsemblPlants" id="OBART03G15110.1"/>
    </source>
</evidence>
<dbReference type="Proteomes" id="UP000026960">
    <property type="component" value="Chromosome 3"/>
</dbReference>
<dbReference type="EnsemblPlants" id="OBART03G15110.1">
    <property type="protein sequence ID" value="OBART03G15110.1"/>
    <property type="gene ID" value="OBART03G15110"/>
</dbReference>
<evidence type="ECO:0000313" key="2">
    <source>
        <dbReference type="Proteomes" id="UP000026960"/>
    </source>
</evidence>
<sequence length="106" mass="11796">MERIKFDLPLSTRVKVAPHHPHHARCQAIVLLPHLSISVILTTRAKEHSRSFHVEMGNVSDRSSSTASCGNNLPIYSLDSFEYHIDEEVEAIVSCAMPMSTKTAVL</sequence>
<dbReference type="AlphaFoldDB" id="A0A0D3FHR5"/>
<reference evidence="1" key="2">
    <citation type="submission" date="2015-03" db="UniProtKB">
        <authorList>
            <consortium name="EnsemblPlants"/>
        </authorList>
    </citation>
    <scope>IDENTIFICATION</scope>
</reference>
<proteinExistence type="predicted"/>
<reference evidence="1" key="1">
    <citation type="journal article" date="2009" name="Rice">
        <title>De Novo Next Generation Sequencing of Plant Genomes.</title>
        <authorList>
            <person name="Rounsley S."/>
            <person name="Marri P.R."/>
            <person name="Yu Y."/>
            <person name="He R."/>
            <person name="Sisneros N."/>
            <person name="Goicoechea J.L."/>
            <person name="Lee S.J."/>
            <person name="Angelova A."/>
            <person name="Kudrna D."/>
            <person name="Luo M."/>
            <person name="Affourtit J."/>
            <person name="Desany B."/>
            <person name="Knight J."/>
            <person name="Niazi F."/>
            <person name="Egholm M."/>
            <person name="Wing R.A."/>
        </authorList>
    </citation>
    <scope>NUCLEOTIDE SEQUENCE [LARGE SCALE GENOMIC DNA]</scope>
    <source>
        <strain evidence="1">cv. IRGC 105608</strain>
    </source>
</reference>
<name>A0A0D3FHR5_9ORYZ</name>
<dbReference type="PaxDb" id="65489-OBART03G15110.1"/>